<reference evidence="4 5" key="1">
    <citation type="submission" date="2014-11" db="EMBL/GenBank/DDBJ databases">
        <title>Pan-genome of Gallibacterium spp.</title>
        <authorList>
            <person name="Kudirkiene E."/>
            <person name="Bojesen A.M."/>
        </authorList>
    </citation>
    <scope>NUCLEOTIDE SEQUENCE [LARGE SCALE GENOMIC DNA]</scope>
    <source>
        <strain evidence="4 5">F298</strain>
    </source>
</reference>
<name>A0A1A7PZL8_9PAST</name>
<dbReference type="InterPro" id="IPR014902">
    <property type="entry name" value="FHBP-like_C"/>
</dbReference>
<protein>
    <recommendedName>
        <fullName evidence="3">Factor H binding protein-like C-terminal domain-containing protein</fullName>
    </recommendedName>
</protein>
<accession>A0A1A7PZL8</accession>
<feature type="chain" id="PRO_5008359464" description="Factor H binding protein-like C-terminal domain-containing protein" evidence="2">
    <location>
        <begin position="22"/>
        <end position="473"/>
    </location>
</feature>
<evidence type="ECO:0000256" key="1">
    <source>
        <dbReference type="SAM" id="MobiDB-lite"/>
    </source>
</evidence>
<dbReference type="Pfam" id="PF08794">
    <property type="entry name" value="FHBP_C"/>
    <property type="match status" value="1"/>
</dbReference>
<dbReference type="Proteomes" id="UP000243168">
    <property type="component" value="Unassembled WGS sequence"/>
</dbReference>
<dbReference type="EMBL" id="JTJS01000076">
    <property type="protein sequence ID" value="OBX07226.1"/>
    <property type="molecule type" value="Genomic_DNA"/>
</dbReference>
<evidence type="ECO:0000313" key="5">
    <source>
        <dbReference type="Proteomes" id="UP000243168"/>
    </source>
</evidence>
<dbReference type="PROSITE" id="PS51257">
    <property type="entry name" value="PROKAR_LIPOPROTEIN"/>
    <property type="match status" value="1"/>
</dbReference>
<dbReference type="AlphaFoldDB" id="A0A1A7PZL8"/>
<feature type="compositionally biased region" description="Low complexity" evidence="1">
    <location>
        <begin position="55"/>
        <end position="76"/>
    </location>
</feature>
<gene>
    <name evidence="4" type="ORF">QV07_07400</name>
</gene>
<evidence type="ECO:0000256" key="2">
    <source>
        <dbReference type="SAM" id="SignalP"/>
    </source>
</evidence>
<sequence>MQKLPFKPISLATFISLAVVACGSSGGGSTKSTTANVTKPITEIAIPDKTDQQKNTSLTTSPTTTPTTTPNNSDDTQLNELKTRLDAIEKQLGSLSTSTGNTEMQALLLELKAQKIYLEEEQKKLKDRLTELKQQRNELSRLADNKEKLIQEKEQALIEKENVIREKENILTAHIEASNDKDRQISELYSRISDLESQLWNHNTPLEPPPVEDENLPEIFKDFKNFSSAVPDRNELNSLDSQSYIEERASFVGELFHKDVNAKINEDAIFLPLDIPANGYRTDKVYKNDGQYQMQKVKLVEKIKDFVDNQGKNVQIRISQKSYNLEDAGISQRSWFYSGYREMRDDNILSYGGVPTLANNLETLSGNAVYKGKVLGMDTGPDIEFNVDFNEKTIKGQIGYDYYYMFNKRYTLEEGIIKAEGDRIIFNGKITEAYSPITGEYNGIFMGKDAHQLAGETNINNTKSVFVAEKETN</sequence>
<comment type="caution">
    <text evidence="4">The sequence shown here is derived from an EMBL/GenBank/DDBJ whole genome shotgun (WGS) entry which is preliminary data.</text>
</comment>
<dbReference type="Gene3D" id="2.40.160.90">
    <property type="match status" value="1"/>
</dbReference>
<dbReference type="RefSeq" id="WP_065234832.1">
    <property type="nucleotide sequence ID" value="NZ_JTJS01000076.1"/>
</dbReference>
<evidence type="ECO:0000259" key="3">
    <source>
        <dbReference type="Pfam" id="PF08794"/>
    </source>
</evidence>
<organism evidence="4 5">
    <name type="scientific">Gallibacterium genomosp. 3</name>
    <dbReference type="NCBI Taxonomy" id="505345"/>
    <lineage>
        <taxon>Bacteria</taxon>
        <taxon>Pseudomonadati</taxon>
        <taxon>Pseudomonadota</taxon>
        <taxon>Gammaproteobacteria</taxon>
        <taxon>Pasteurellales</taxon>
        <taxon>Pasteurellaceae</taxon>
        <taxon>Gallibacterium</taxon>
    </lineage>
</organism>
<feature type="signal peptide" evidence="2">
    <location>
        <begin position="1"/>
        <end position="21"/>
    </location>
</feature>
<feature type="domain" description="Factor H binding protein-like C-terminal" evidence="3">
    <location>
        <begin position="365"/>
        <end position="456"/>
    </location>
</feature>
<proteinExistence type="predicted"/>
<dbReference type="SUPFAM" id="SSF56925">
    <property type="entry name" value="OMPA-like"/>
    <property type="match status" value="1"/>
</dbReference>
<dbReference type="InterPro" id="IPR011250">
    <property type="entry name" value="OMP/PagP_B-barrel"/>
</dbReference>
<evidence type="ECO:0000313" key="4">
    <source>
        <dbReference type="EMBL" id="OBX07226.1"/>
    </source>
</evidence>
<feature type="region of interest" description="Disordered" evidence="1">
    <location>
        <begin position="42"/>
        <end position="77"/>
    </location>
</feature>
<keyword evidence="2" id="KW-0732">Signal</keyword>